<feature type="coiled-coil region" evidence="1">
    <location>
        <begin position="1"/>
        <end position="60"/>
    </location>
</feature>
<evidence type="ECO:0000313" key="2">
    <source>
        <dbReference type="EMBL" id="CEK66367.1"/>
    </source>
</evidence>
<dbReference type="AlphaFoldDB" id="A0A0B6ZD28"/>
<protein>
    <submittedName>
        <fullName evidence="2">Uncharacterized protein</fullName>
    </submittedName>
</protein>
<feature type="coiled-coil region" evidence="1">
    <location>
        <begin position="88"/>
        <end position="119"/>
    </location>
</feature>
<evidence type="ECO:0000256" key="1">
    <source>
        <dbReference type="SAM" id="Coils"/>
    </source>
</evidence>
<organism evidence="2">
    <name type="scientific">Arion vulgaris</name>
    <dbReference type="NCBI Taxonomy" id="1028688"/>
    <lineage>
        <taxon>Eukaryota</taxon>
        <taxon>Metazoa</taxon>
        <taxon>Spiralia</taxon>
        <taxon>Lophotrochozoa</taxon>
        <taxon>Mollusca</taxon>
        <taxon>Gastropoda</taxon>
        <taxon>Heterobranchia</taxon>
        <taxon>Euthyneura</taxon>
        <taxon>Panpulmonata</taxon>
        <taxon>Eupulmonata</taxon>
        <taxon>Stylommatophora</taxon>
        <taxon>Helicina</taxon>
        <taxon>Arionoidea</taxon>
        <taxon>Arionidae</taxon>
        <taxon>Arion</taxon>
    </lineage>
</organism>
<sequence>LEDKEKLNGELSKKFTEIQKEMNSTIGTLQDAIESLNFELLAAEEENNILKTESVEMNEKVKSLMIERSHSESHLTISKELETQDSDMENTNTELIRENASLETENKELKIQLEEKCKSAYRVSAEATSLNEQLQEKVSYCEDLLLQIETLKMDASSTLRQLEDKETQLCQSVELRKSLSVNVSEMDNRISSMQVELECNKEKLIATDKENYNLKLKCEEFENLNVKLAEEFRKESVMVNSVKESLKKKIEELDISLTSQERLTRDYELVIIERDQAKERVKTLQHVEDVIKDLEEKLEKAFNEKLLLQEQILEFEKALVSSGNVKKDIEVLTFEKASLQEKMEEFEQKMKDGT</sequence>
<feature type="non-terminal residue" evidence="2">
    <location>
        <position position="354"/>
    </location>
</feature>
<keyword evidence="1" id="KW-0175">Coiled coil</keyword>
<feature type="coiled-coil region" evidence="1">
    <location>
        <begin position="243"/>
        <end position="349"/>
    </location>
</feature>
<reference evidence="2" key="1">
    <citation type="submission" date="2014-12" db="EMBL/GenBank/DDBJ databases">
        <title>Insight into the proteome of Arion vulgaris.</title>
        <authorList>
            <person name="Aradska J."/>
            <person name="Bulat T."/>
            <person name="Smidak R."/>
            <person name="Sarate P."/>
            <person name="Gangsoo J."/>
            <person name="Sialana F."/>
            <person name="Bilban M."/>
            <person name="Lubec G."/>
        </authorList>
    </citation>
    <scope>NUCLEOTIDE SEQUENCE</scope>
    <source>
        <tissue evidence="2">Skin</tissue>
    </source>
</reference>
<dbReference type="EMBL" id="HACG01019502">
    <property type="protein sequence ID" value="CEK66367.1"/>
    <property type="molecule type" value="Transcribed_RNA"/>
</dbReference>
<gene>
    <name evidence="2" type="primary">ORF58423</name>
</gene>
<name>A0A0B6ZD28_9EUPU</name>
<accession>A0A0B6ZD28</accession>
<proteinExistence type="predicted"/>
<feature type="non-terminal residue" evidence="2">
    <location>
        <position position="1"/>
    </location>
</feature>